<accession>A0AAV4INB8</accession>
<dbReference type="EMBL" id="BMAT01002602">
    <property type="protein sequence ID" value="GFS09996.1"/>
    <property type="molecule type" value="Genomic_DNA"/>
</dbReference>
<name>A0AAV4INB8_9GAST</name>
<keyword evidence="2" id="KW-1185">Reference proteome</keyword>
<gene>
    <name evidence="1" type="ORF">ElyMa_001312400</name>
</gene>
<dbReference type="Proteomes" id="UP000762676">
    <property type="component" value="Unassembled WGS sequence"/>
</dbReference>
<evidence type="ECO:0000313" key="1">
    <source>
        <dbReference type="EMBL" id="GFS09996.1"/>
    </source>
</evidence>
<reference evidence="1 2" key="1">
    <citation type="journal article" date="2021" name="Elife">
        <title>Chloroplast acquisition without the gene transfer in kleptoplastic sea slugs, Plakobranchus ocellatus.</title>
        <authorList>
            <person name="Maeda T."/>
            <person name="Takahashi S."/>
            <person name="Yoshida T."/>
            <person name="Shimamura S."/>
            <person name="Takaki Y."/>
            <person name="Nagai Y."/>
            <person name="Toyoda A."/>
            <person name="Suzuki Y."/>
            <person name="Arimoto A."/>
            <person name="Ishii H."/>
            <person name="Satoh N."/>
            <person name="Nishiyama T."/>
            <person name="Hasebe M."/>
            <person name="Maruyama T."/>
            <person name="Minagawa J."/>
            <person name="Obokata J."/>
            <person name="Shigenobu S."/>
        </authorList>
    </citation>
    <scope>NUCLEOTIDE SEQUENCE [LARGE SCALE GENOMIC DNA]</scope>
</reference>
<evidence type="ECO:0000313" key="2">
    <source>
        <dbReference type="Proteomes" id="UP000762676"/>
    </source>
</evidence>
<comment type="caution">
    <text evidence="1">The sequence shown here is derived from an EMBL/GenBank/DDBJ whole genome shotgun (WGS) entry which is preliminary data.</text>
</comment>
<sequence>MTFLVKCPKSRQSFLDEVEPQRLKTSRLTVWKKRLSQVYGNVMMGLTASERVPPGADTPWPERKCLKALYGQKANLKKWFYLDNGCLLVVLHADVTKRV</sequence>
<organism evidence="1 2">
    <name type="scientific">Elysia marginata</name>
    <dbReference type="NCBI Taxonomy" id="1093978"/>
    <lineage>
        <taxon>Eukaryota</taxon>
        <taxon>Metazoa</taxon>
        <taxon>Spiralia</taxon>
        <taxon>Lophotrochozoa</taxon>
        <taxon>Mollusca</taxon>
        <taxon>Gastropoda</taxon>
        <taxon>Heterobranchia</taxon>
        <taxon>Euthyneura</taxon>
        <taxon>Panpulmonata</taxon>
        <taxon>Sacoglossa</taxon>
        <taxon>Placobranchoidea</taxon>
        <taxon>Plakobranchidae</taxon>
        <taxon>Elysia</taxon>
    </lineage>
</organism>
<dbReference type="AlphaFoldDB" id="A0AAV4INB8"/>
<evidence type="ECO:0008006" key="3">
    <source>
        <dbReference type="Google" id="ProtNLM"/>
    </source>
</evidence>
<protein>
    <recommendedName>
        <fullName evidence="3">PH domain-containing protein</fullName>
    </recommendedName>
</protein>
<proteinExistence type="predicted"/>